<evidence type="ECO:0000313" key="4">
    <source>
        <dbReference type="Proteomes" id="UP000828390"/>
    </source>
</evidence>
<dbReference type="PROSITE" id="PS50119">
    <property type="entry name" value="ZF_BBOX"/>
    <property type="match status" value="1"/>
</dbReference>
<name>A0A9D3YKU1_DREPO</name>
<dbReference type="Pfam" id="PF00643">
    <property type="entry name" value="zf-B_box"/>
    <property type="match status" value="1"/>
</dbReference>
<organism evidence="3 4">
    <name type="scientific">Dreissena polymorpha</name>
    <name type="common">Zebra mussel</name>
    <name type="synonym">Mytilus polymorpha</name>
    <dbReference type="NCBI Taxonomy" id="45954"/>
    <lineage>
        <taxon>Eukaryota</taxon>
        <taxon>Metazoa</taxon>
        <taxon>Spiralia</taxon>
        <taxon>Lophotrochozoa</taxon>
        <taxon>Mollusca</taxon>
        <taxon>Bivalvia</taxon>
        <taxon>Autobranchia</taxon>
        <taxon>Heteroconchia</taxon>
        <taxon>Euheterodonta</taxon>
        <taxon>Imparidentia</taxon>
        <taxon>Neoheterodontei</taxon>
        <taxon>Myida</taxon>
        <taxon>Dreissenoidea</taxon>
        <taxon>Dreissenidae</taxon>
        <taxon>Dreissena</taxon>
    </lineage>
</organism>
<gene>
    <name evidence="3" type="ORF">DPMN_075307</name>
</gene>
<proteinExistence type="predicted"/>
<dbReference type="GO" id="GO:0008270">
    <property type="term" value="F:zinc ion binding"/>
    <property type="evidence" value="ECO:0007669"/>
    <property type="project" value="UniProtKB-KW"/>
</dbReference>
<keyword evidence="1" id="KW-0479">Metal-binding</keyword>
<evidence type="ECO:0000256" key="1">
    <source>
        <dbReference type="PROSITE-ProRule" id="PRU00024"/>
    </source>
</evidence>
<protein>
    <recommendedName>
        <fullName evidence="2">B box-type domain-containing protein</fullName>
    </recommendedName>
</protein>
<reference evidence="3" key="2">
    <citation type="submission" date="2020-11" db="EMBL/GenBank/DDBJ databases">
        <authorList>
            <person name="McCartney M.A."/>
            <person name="Auch B."/>
            <person name="Kono T."/>
            <person name="Mallez S."/>
            <person name="Becker A."/>
            <person name="Gohl D.M."/>
            <person name="Silverstein K.A.T."/>
            <person name="Koren S."/>
            <person name="Bechman K.B."/>
            <person name="Herman A."/>
            <person name="Abrahante J.E."/>
            <person name="Garbe J."/>
        </authorList>
    </citation>
    <scope>NUCLEOTIDE SEQUENCE</scope>
    <source>
        <strain evidence="3">Duluth1</strain>
        <tissue evidence="3">Whole animal</tissue>
    </source>
</reference>
<dbReference type="EMBL" id="JAIWYP010000015">
    <property type="protein sequence ID" value="KAH3700331.1"/>
    <property type="molecule type" value="Genomic_DNA"/>
</dbReference>
<reference evidence="3" key="1">
    <citation type="journal article" date="2019" name="bioRxiv">
        <title>The Genome of the Zebra Mussel, Dreissena polymorpha: A Resource for Invasive Species Research.</title>
        <authorList>
            <person name="McCartney M.A."/>
            <person name="Auch B."/>
            <person name="Kono T."/>
            <person name="Mallez S."/>
            <person name="Zhang Y."/>
            <person name="Obille A."/>
            <person name="Becker A."/>
            <person name="Abrahante J.E."/>
            <person name="Garbe J."/>
            <person name="Badalamenti J.P."/>
            <person name="Herman A."/>
            <person name="Mangelson H."/>
            <person name="Liachko I."/>
            <person name="Sullivan S."/>
            <person name="Sone E.D."/>
            <person name="Koren S."/>
            <person name="Silverstein K.A.T."/>
            <person name="Beckman K.B."/>
            <person name="Gohl D.M."/>
        </authorList>
    </citation>
    <scope>NUCLEOTIDE SEQUENCE</scope>
    <source>
        <strain evidence="3">Duluth1</strain>
        <tissue evidence="3">Whole animal</tissue>
    </source>
</reference>
<evidence type="ECO:0000259" key="2">
    <source>
        <dbReference type="PROSITE" id="PS50119"/>
    </source>
</evidence>
<dbReference type="Proteomes" id="UP000828390">
    <property type="component" value="Unassembled WGS sequence"/>
</dbReference>
<keyword evidence="1" id="KW-0863">Zinc-finger</keyword>
<keyword evidence="1" id="KW-0862">Zinc</keyword>
<sequence length="110" mass="12396">MATSVGSVHTSSDIVKDYDCDGCKSKTIQASADSFCETCLKCFCEKCLYYHDQVFANHLTYGRGEANKWPISKTIEDLLLKCDVHSNKKLKMFCEDHSQLCCSDCVLLNH</sequence>
<keyword evidence="4" id="KW-1185">Reference proteome</keyword>
<comment type="caution">
    <text evidence="3">The sequence shown here is derived from an EMBL/GenBank/DDBJ whole genome shotgun (WGS) entry which is preliminary data.</text>
</comment>
<dbReference type="Gene3D" id="3.30.160.60">
    <property type="entry name" value="Classic Zinc Finger"/>
    <property type="match status" value="1"/>
</dbReference>
<accession>A0A9D3YKU1</accession>
<feature type="non-terminal residue" evidence="3">
    <location>
        <position position="110"/>
    </location>
</feature>
<dbReference type="InterPro" id="IPR000315">
    <property type="entry name" value="Znf_B-box"/>
</dbReference>
<dbReference type="SUPFAM" id="SSF57845">
    <property type="entry name" value="B-box zinc-binding domain"/>
    <property type="match status" value="1"/>
</dbReference>
<evidence type="ECO:0000313" key="3">
    <source>
        <dbReference type="EMBL" id="KAH3700331.1"/>
    </source>
</evidence>
<dbReference type="AlphaFoldDB" id="A0A9D3YKU1"/>
<feature type="domain" description="B box-type" evidence="2">
    <location>
        <begin position="77"/>
        <end position="110"/>
    </location>
</feature>